<feature type="transmembrane region" description="Helical" evidence="5">
    <location>
        <begin position="44"/>
        <end position="65"/>
    </location>
</feature>
<keyword evidence="4 5" id="KW-0472">Membrane</keyword>
<evidence type="ECO:0000313" key="6">
    <source>
        <dbReference type="EMBL" id="ABM77832.1"/>
    </source>
</evidence>
<feature type="transmembrane region" description="Helical" evidence="5">
    <location>
        <begin position="361"/>
        <end position="383"/>
    </location>
</feature>
<dbReference type="PANTHER" id="PTHR47547">
    <property type="match status" value="1"/>
</dbReference>
<dbReference type="BioCyc" id="PMAR59922:G1G80-962-MONOMER"/>
<feature type="transmembrane region" description="Helical" evidence="5">
    <location>
        <begin position="162"/>
        <end position="179"/>
    </location>
</feature>
<dbReference type="KEGG" id="pmf:P9303_10831"/>
<feature type="transmembrane region" description="Helical" evidence="5">
    <location>
        <begin position="420"/>
        <end position="439"/>
    </location>
</feature>
<dbReference type="EMBL" id="CP000554">
    <property type="protein sequence ID" value="ABM77832.1"/>
    <property type="molecule type" value="Genomic_DNA"/>
</dbReference>
<sequence length="514" mass="54472">MGLRKELNLTSLTMAVVTGTIGSGWLFAPYFAAQLAGAGSLLAWLLGGFLALLLALVFAELGSLVPNSGALAQIPLLTHGRLSGFIGGWSVWLSYVTIPTIELLALLQYLSSSLPWLTHVQGNRQLLSPAGQIVAVILLVLLCWINLLGVQTLSRWINLLTAWKLIVPVLVSIVLMVISSHWSNLAVPVGGDGADVVRAVGSGGILFSLLGFRTAMDLAGEARKPARDVPLAMATGLGICLLLYITLQLSFLISVPPTELGNGWHGLMLSAHGGPVVALAMGFGLGWMVIILLVDALVSPGATALNYMGVSARIIWMMGKCGLLPKALGRLNHQDVPHVAITLSMVVSALMLAIGPGWQTVVNFLTTTLIIALATGPVSLLALRRQMPDAHRGYRLPMADWICRLAFVTATWSISWCGRTALEGSVVCIAIPTLIFAAGRCWQENGMEVRPALWWALYLGLLVGDLQLFSEGQPLALPTPANMAVLAVMALIVLPIAVGSALPEKSPHALLGTE</sequence>
<dbReference type="InterPro" id="IPR002293">
    <property type="entry name" value="AA/rel_permease1"/>
</dbReference>
<dbReference type="InterPro" id="IPR052962">
    <property type="entry name" value="AA_Transporter_AGT"/>
</dbReference>
<feature type="transmembrane region" description="Helical" evidence="5">
    <location>
        <begin position="130"/>
        <end position="150"/>
    </location>
</feature>
<dbReference type="Gene3D" id="1.20.1740.10">
    <property type="entry name" value="Amino acid/polyamine transporter I"/>
    <property type="match status" value="1"/>
</dbReference>
<organism evidence="6 7">
    <name type="scientific">Prochlorococcus marinus (strain MIT 9303)</name>
    <dbReference type="NCBI Taxonomy" id="59922"/>
    <lineage>
        <taxon>Bacteria</taxon>
        <taxon>Bacillati</taxon>
        <taxon>Cyanobacteriota</taxon>
        <taxon>Cyanophyceae</taxon>
        <taxon>Synechococcales</taxon>
        <taxon>Prochlorococcaceae</taxon>
        <taxon>Prochlorococcus</taxon>
    </lineage>
</organism>
<evidence type="ECO:0000313" key="7">
    <source>
        <dbReference type="Proteomes" id="UP000002274"/>
    </source>
</evidence>
<name>A2C8M2_PROM3</name>
<dbReference type="RefSeq" id="WP_011825735.1">
    <property type="nucleotide sequence ID" value="NC_008820.1"/>
</dbReference>
<feature type="transmembrane region" description="Helical" evidence="5">
    <location>
        <begin position="275"/>
        <end position="298"/>
    </location>
</feature>
<dbReference type="Proteomes" id="UP000002274">
    <property type="component" value="Chromosome"/>
</dbReference>
<feature type="transmembrane region" description="Helical" evidence="5">
    <location>
        <begin position="451"/>
        <end position="469"/>
    </location>
</feature>
<feature type="transmembrane region" description="Helical" evidence="5">
    <location>
        <begin position="86"/>
        <end position="110"/>
    </location>
</feature>
<dbReference type="GO" id="GO:0022857">
    <property type="term" value="F:transmembrane transporter activity"/>
    <property type="evidence" value="ECO:0007669"/>
    <property type="project" value="InterPro"/>
</dbReference>
<feature type="transmembrane region" description="Helical" evidence="5">
    <location>
        <begin position="231"/>
        <end position="255"/>
    </location>
</feature>
<accession>A2C8M2</accession>
<gene>
    <name evidence="6" type="ordered locus">P9303_10831</name>
</gene>
<evidence type="ECO:0000256" key="2">
    <source>
        <dbReference type="ARBA" id="ARBA00022692"/>
    </source>
</evidence>
<dbReference type="PIRSF" id="PIRSF006060">
    <property type="entry name" value="AA_transporter"/>
    <property type="match status" value="1"/>
</dbReference>
<keyword evidence="3 5" id="KW-1133">Transmembrane helix</keyword>
<reference evidence="6 7" key="1">
    <citation type="journal article" date="2007" name="PLoS Genet.">
        <title>Patterns and implications of gene gain and loss in the evolution of Prochlorococcus.</title>
        <authorList>
            <person name="Kettler G.C."/>
            <person name="Martiny A.C."/>
            <person name="Huang K."/>
            <person name="Zucker J."/>
            <person name="Coleman M.L."/>
            <person name="Rodrigue S."/>
            <person name="Chen F."/>
            <person name="Lapidus A."/>
            <person name="Ferriera S."/>
            <person name="Johnson J."/>
            <person name="Steglich C."/>
            <person name="Church G.M."/>
            <person name="Richardson P."/>
            <person name="Chisholm S.W."/>
        </authorList>
    </citation>
    <scope>NUCLEOTIDE SEQUENCE [LARGE SCALE GENOMIC DNA]</scope>
    <source>
        <strain evidence="6 7">MIT 9303</strain>
    </source>
</reference>
<keyword evidence="2 5" id="KW-0812">Transmembrane</keyword>
<dbReference type="PANTHER" id="PTHR47547:SF1">
    <property type="entry name" value="ASPARTATE-PROTON SYMPORTER"/>
    <property type="match status" value="1"/>
</dbReference>
<dbReference type="Pfam" id="PF13520">
    <property type="entry name" value="AA_permease_2"/>
    <property type="match status" value="1"/>
</dbReference>
<proteinExistence type="predicted"/>
<evidence type="ECO:0000256" key="1">
    <source>
        <dbReference type="ARBA" id="ARBA00004141"/>
    </source>
</evidence>
<evidence type="ECO:0000256" key="5">
    <source>
        <dbReference type="SAM" id="Phobius"/>
    </source>
</evidence>
<feature type="transmembrane region" description="Helical" evidence="5">
    <location>
        <begin position="336"/>
        <end position="355"/>
    </location>
</feature>
<comment type="subcellular location">
    <subcellularLocation>
        <location evidence="1">Membrane</location>
        <topology evidence="1">Multi-pass membrane protein</topology>
    </subcellularLocation>
</comment>
<feature type="transmembrane region" description="Helical" evidence="5">
    <location>
        <begin position="12"/>
        <end position="32"/>
    </location>
</feature>
<dbReference type="HOGENOM" id="CLU_007946_16_1_3"/>
<feature type="transmembrane region" description="Helical" evidence="5">
    <location>
        <begin position="199"/>
        <end position="219"/>
    </location>
</feature>
<dbReference type="AlphaFoldDB" id="A2C8M2"/>
<feature type="transmembrane region" description="Helical" evidence="5">
    <location>
        <begin position="481"/>
        <end position="502"/>
    </location>
</feature>
<evidence type="ECO:0008006" key="8">
    <source>
        <dbReference type="Google" id="ProtNLM"/>
    </source>
</evidence>
<dbReference type="GO" id="GO:0016020">
    <property type="term" value="C:membrane"/>
    <property type="evidence" value="ECO:0007669"/>
    <property type="project" value="UniProtKB-SubCell"/>
</dbReference>
<dbReference type="STRING" id="59922.P9303_10831"/>
<evidence type="ECO:0000256" key="3">
    <source>
        <dbReference type="ARBA" id="ARBA00022989"/>
    </source>
</evidence>
<evidence type="ECO:0000256" key="4">
    <source>
        <dbReference type="ARBA" id="ARBA00023136"/>
    </source>
</evidence>
<protein>
    <recommendedName>
        <fullName evidence="8">Amino acid permease</fullName>
    </recommendedName>
</protein>